<comment type="caution">
    <text evidence="1">The sequence shown here is derived from an EMBL/GenBank/DDBJ whole genome shotgun (WGS) entry which is preliminary data.</text>
</comment>
<evidence type="ECO:0000313" key="1">
    <source>
        <dbReference type="EMBL" id="KYD11548.1"/>
    </source>
</evidence>
<organism evidence="1 2">
    <name type="scientific">Saccharococcus caldoxylosilyticus</name>
    <dbReference type="NCBI Taxonomy" id="81408"/>
    <lineage>
        <taxon>Bacteria</taxon>
        <taxon>Bacillati</taxon>
        <taxon>Bacillota</taxon>
        <taxon>Bacilli</taxon>
        <taxon>Bacillales</taxon>
        <taxon>Anoxybacillaceae</taxon>
        <taxon>Saccharococcus</taxon>
    </lineage>
</organism>
<protein>
    <submittedName>
        <fullName evidence="1">Uncharacterized protein</fullName>
    </submittedName>
</protein>
<dbReference type="AlphaFoldDB" id="A0A150LGT1"/>
<name>A0A150LGT1_9BACL</name>
<evidence type="ECO:0000313" key="2">
    <source>
        <dbReference type="Proteomes" id="UP000075455"/>
    </source>
</evidence>
<accession>A0A150LGT1</accession>
<reference evidence="1 2" key="1">
    <citation type="submission" date="2016-01" db="EMBL/GenBank/DDBJ databases">
        <title>Draft Genome Sequences of Seven Thermophilic Sporeformers Isolated from Foods.</title>
        <authorList>
            <person name="Berendsen E.M."/>
            <person name="Wells-Bennik M.H."/>
            <person name="Krawcyk A.O."/>
            <person name="De Jong A."/>
            <person name="Holsappel S."/>
            <person name="Eijlander R.T."/>
            <person name="Kuipers O.P."/>
        </authorList>
    </citation>
    <scope>NUCLEOTIDE SEQUENCE [LARGE SCALE GENOMIC DNA]</scope>
    <source>
        <strain evidence="1 2">B4119</strain>
    </source>
</reference>
<proteinExistence type="predicted"/>
<dbReference type="Proteomes" id="UP000075455">
    <property type="component" value="Unassembled WGS sequence"/>
</dbReference>
<gene>
    <name evidence="1" type="ORF">B4119_0916</name>
</gene>
<sequence>MMKRNIKTMSLHIYCRHNAYVHQLVIKEKLIGRELLFPINQIYNGSIEV</sequence>
<dbReference type="STRING" id="81408.B4119_0916"/>
<dbReference type="PATRIC" id="fig|81408.3.peg.62"/>
<dbReference type="EMBL" id="LQYS01000077">
    <property type="protein sequence ID" value="KYD11548.1"/>
    <property type="molecule type" value="Genomic_DNA"/>
</dbReference>